<dbReference type="InterPro" id="IPR036291">
    <property type="entry name" value="NAD(P)-bd_dom_sf"/>
</dbReference>
<comment type="catalytic activity">
    <reaction evidence="3">
        <text>a (3S)-3-hydroxyacyl-CoA + NAD(+) = a 3-oxoacyl-CoA + NADH + H(+)</text>
        <dbReference type="Rhea" id="RHEA:22432"/>
        <dbReference type="ChEBI" id="CHEBI:15378"/>
        <dbReference type="ChEBI" id="CHEBI:57318"/>
        <dbReference type="ChEBI" id="CHEBI:57540"/>
        <dbReference type="ChEBI" id="CHEBI:57945"/>
        <dbReference type="ChEBI" id="CHEBI:90726"/>
        <dbReference type="EC" id="1.1.1.35"/>
    </reaction>
</comment>
<organism evidence="7 8">
    <name type="scientific">Weeksella virosa (strain ATCC 43766 / DSM 16922 / JCM 21250 / CCUG 30538 / CDC 9751 / IAM 14551 / NBRC 16016 / NCTC 11634 / CL345/78)</name>
    <dbReference type="NCBI Taxonomy" id="865938"/>
    <lineage>
        <taxon>Bacteria</taxon>
        <taxon>Pseudomonadati</taxon>
        <taxon>Bacteroidota</taxon>
        <taxon>Flavobacteriia</taxon>
        <taxon>Flavobacteriales</taxon>
        <taxon>Weeksellaceae</taxon>
        <taxon>Weeksella</taxon>
    </lineage>
</organism>
<dbReference type="HOGENOM" id="CLU_009834_21_1_10"/>
<dbReference type="AlphaFoldDB" id="F0P0Y1"/>
<dbReference type="eggNOG" id="COG1250">
    <property type="taxonomic scope" value="Bacteria"/>
</dbReference>
<evidence type="ECO:0000313" key="8">
    <source>
        <dbReference type="Proteomes" id="UP000008641"/>
    </source>
</evidence>
<dbReference type="InterPro" id="IPR006108">
    <property type="entry name" value="3HC_DH_C"/>
</dbReference>
<sequence length="602" mass="67729">MVGNIKNVTVAGSGVLGYQIAFQTAFHGFHVTVYDISEEILDKAKAKFEELAKNFRADLQATDEQIKTAKENIEYSSDLRKAIENADLLIESIPENIQIKTEFYQQLAKIAPEKTIFVSNSSTLLPSQFAAYTGRPEKFLNLHFANRIWLHNTAEIMSHSTTQEEVRKEIEQFAKNIGMVPIVVRKEVPGYVLNSMLSPFLSAALQLWLGQFTTAEYIDKAWMKGTGAPTGPMALYDIIGLTTPYNIYKLQVEQGKKDDQKVVDILEKTFIKPNKLGVSTGEGFYTYPNAAWQQEDFLAVPKADLSKIKIKKVVIAGSGILGLQIAAQAAFYGFDTVIYDLKEEALKEAQTRFEPLLLEYQKYLQANEKQIEQTRLNLEFSHDLEKALQDADLLIESIPESLEIKESFWIEVSKYAPEKTIFASNSSTLLPSRIKDFTGRADRYIHLHFANHILVRNIAEIMGSSDTSPEIFTKMVEFAKAINMLPIELKKERAGYVLNSLLVPLLVAGLSLWANDVADPETIDKTWMIATGAPIGPMAILDITGMNTNYNVLKNNPAEFMHKLAHKLKIEFIDKGNLGQQSGKGFYEYPNPAWQQENFLKA</sequence>
<dbReference type="InterPro" id="IPR008927">
    <property type="entry name" value="6-PGluconate_DH-like_C_sf"/>
</dbReference>
<evidence type="ECO:0000256" key="4">
    <source>
        <dbReference type="SAM" id="Coils"/>
    </source>
</evidence>
<dbReference type="OrthoDB" id="9771883at2"/>
<keyword evidence="8" id="KW-1185">Reference proteome</keyword>
<evidence type="ECO:0000259" key="6">
    <source>
        <dbReference type="Pfam" id="PF02737"/>
    </source>
</evidence>
<dbReference type="GO" id="GO:0016509">
    <property type="term" value="F:long-chain (3S)-3-hydroxyacyl-CoA dehydrogenase (NAD+) activity"/>
    <property type="evidence" value="ECO:0007669"/>
    <property type="project" value="UniProtKB-EC"/>
</dbReference>
<dbReference type="GO" id="GO:0006635">
    <property type="term" value="P:fatty acid beta-oxidation"/>
    <property type="evidence" value="ECO:0007669"/>
    <property type="project" value="TreeGrafter"/>
</dbReference>
<dbReference type="Gene3D" id="3.40.50.720">
    <property type="entry name" value="NAD(P)-binding Rossmann-like Domain"/>
    <property type="match status" value="2"/>
</dbReference>
<keyword evidence="2" id="KW-0520">NAD</keyword>
<dbReference type="NCBIfam" id="NF006143">
    <property type="entry name" value="PRK08293.1"/>
    <property type="match status" value="2"/>
</dbReference>
<feature type="domain" description="3-hydroxyacyl-CoA dehydrogenase NAD binding" evidence="6">
    <location>
        <begin position="7"/>
        <end position="187"/>
    </location>
</feature>
<evidence type="ECO:0000259" key="5">
    <source>
        <dbReference type="Pfam" id="PF00725"/>
    </source>
</evidence>
<dbReference type="Proteomes" id="UP000008641">
    <property type="component" value="Chromosome"/>
</dbReference>
<keyword evidence="1 7" id="KW-0560">Oxidoreductase</keyword>
<evidence type="ECO:0000313" key="7">
    <source>
        <dbReference type="EMBL" id="ADX68565.1"/>
    </source>
</evidence>
<feature type="coiled-coil region" evidence="4">
    <location>
        <begin position="34"/>
        <end position="72"/>
    </location>
</feature>
<dbReference type="Pfam" id="PF00725">
    <property type="entry name" value="3HCDH"/>
    <property type="match status" value="2"/>
</dbReference>
<dbReference type="Pfam" id="PF02737">
    <property type="entry name" value="3HCDH_N"/>
    <property type="match status" value="2"/>
</dbReference>
<evidence type="ECO:0000256" key="3">
    <source>
        <dbReference type="ARBA" id="ARBA00049556"/>
    </source>
</evidence>
<dbReference type="InterPro" id="IPR013328">
    <property type="entry name" value="6PGD_dom2"/>
</dbReference>
<dbReference type="KEGG" id="wvi:Weevi_1877"/>
<dbReference type="PANTHER" id="PTHR43561">
    <property type="match status" value="1"/>
</dbReference>
<dbReference type="EC" id="1.1.1.35" evidence="7"/>
<dbReference type="SUPFAM" id="SSF51735">
    <property type="entry name" value="NAD(P)-binding Rossmann-fold domains"/>
    <property type="match status" value="2"/>
</dbReference>
<dbReference type="PANTHER" id="PTHR43561:SF3">
    <property type="entry name" value="HYDROXYACYL-COENZYME A DEHYDROGENASE, MITOCHONDRIAL"/>
    <property type="match status" value="1"/>
</dbReference>
<dbReference type="Gene3D" id="1.10.1040.10">
    <property type="entry name" value="N-(1-d-carboxylethyl)-l-norvaline Dehydrogenase, domain 2"/>
    <property type="match status" value="2"/>
</dbReference>
<reference evidence="7 8" key="1">
    <citation type="journal article" date="2011" name="Stand. Genomic Sci.">
        <title>Complete genome sequence of Weeksella virosa type strain (9751).</title>
        <authorList>
            <person name="Lang E."/>
            <person name="Teshima H."/>
            <person name="Lucas S."/>
            <person name="Lapidus A."/>
            <person name="Hammon N."/>
            <person name="Deshpande S."/>
            <person name="Nolan M."/>
            <person name="Cheng J.F."/>
            <person name="Pitluck S."/>
            <person name="Liolios K."/>
            <person name="Pagani I."/>
            <person name="Mikhailova N."/>
            <person name="Ivanova N."/>
            <person name="Mavromatis K."/>
            <person name="Pati A."/>
            <person name="Tapia R."/>
            <person name="Han C."/>
            <person name="Goodwin L."/>
            <person name="Chen A."/>
            <person name="Palaniappan K."/>
            <person name="Land M."/>
            <person name="Hauser L."/>
            <person name="Chang Y.J."/>
            <person name="Jeffries C.D."/>
            <person name="Brambilla E.M."/>
            <person name="Kopitz M."/>
            <person name="Rohde M."/>
            <person name="Goker M."/>
            <person name="Tindall B.J."/>
            <person name="Detter J.C."/>
            <person name="Woyke T."/>
            <person name="Bristow J."/>
            <person name="Eisen J.A."/>
            <person name="Markowitz V."/>
            <person name="Hugenholtz P."/>
            <person name="Klenk H.P."/>
            <person name="Kyrpides N.C."/>
        </authorList>
    </citation>
    <scope>NUCLEOTIDE SEQUENCE [LARGE SCALE GENOMIC DNA]</scope>
    <source>
        <strain evidence="8">ATCC 43766 / DSM 16922 / JCM 21250 / NBRC 16016 / NCTC 11634 / CL345/78</strain>
    </source>
</reference>
<protein>
    <submittedName>
        <fullName evidence="7">3-hydroxyacyl-CoA dehydrogenase., Long-chain-3-hydroxyacyl-CoA dehydrogenase</fullName>
        <ecNumber evidence="7">1.1.1.211</ecNumber>
        <ecNumber evidence="7">1.1.1.35</ecNumber>
    </submittedName>
</protein>
<reference evidence="8" key="2">
    <citation type="journal article" date="2011" name="Stand. Genomic Sci.">
        <title>Complete genome sequence of Weeksella virosa type strain (9751T).</title>
        <authorList>
            <person name="Lang E."/>
            <person name="Teshima H."/>
            <person name="Lucas S."/>
            <person name="Lapidus A."/>
            <person name="Hammon N."/>
            <person name="Deshpande S."/>
            <person name="Nolan M."/>
            <person name="Cheng J."/>
            <person name="Pitluck S."/>
            <person name="Liolios K."/>
            <person name="Pagani I."/>
            <person name="Mikhailova N."/>
            <person name="Ivanova N."/>
            <person name="Mavromatis K."/>
            <person name="Pati A."/>
            <person name="Tapia R."/>
            <person name="Han C."/>
            <person name="Goodwin L."/>
            <person name="Chen A."/>
            <person name="Palaniappan K."/>
            <person name="Land M."/>
            <person name="Hauser L."/>
            <person name="Chang Y."/>
            <person name="Jeffries C."/>
            <person name="Brambilla E."/>
            <person name="Kopitz M."/>
            <person name="Rohde M."/>
            <person name="Goker M."/>
            <person name="Tindall B."/>
            <person name="Detter J."/>
            <person name="Woyke T."/>
            <person name="Bristow J."/>
            <person name="Eisen J."/>
            <person name="Markowitz V."/>
            <person name="Hugenholtz P."/>
            <person name="Klenk H."/>
            <person name="Kyrpides N."/>
        </authorList>
    </citation>
    <scope>NUCLEOTIDE SEQUENCE [LARGE SCALE GENOMIC DNA]</scope>
    <source>
        <strain evidence="8">ATCC 43766 / DSM 16922 / JCM 21250 / NBRC 16016 / NCTC 11634 / CL345/78</strain>
    </source>
</reference>
<name>F0P0Y1_WEEVC</name>
<dbReference type="EMBL" id="CP002455">
    <property type="protein sequence ID" value="ADX68565.1"/>
    <property type="molecule type" value="Genomic_DNA"/>
</dbReference>
<feature type="domain" description="3-hydroxyacyl-CoA dehydrogenase NAD binding" evidence="6">
    <location>
        <begin position="312"/>
        <end position="490"/>
    </location>
</feature>
<dbReference type="InterPro" id="IPR052242">
    <property type="entry name" value="Mito_3-hydroxyacyl-CoA_DH"/>
</dbReference>
<evidence type="ECO:0000256" key="1">
    <source>
        <dbReference type="ARBA" id="ARBA00023002"/>
    </source>
</evidence>
<evidence type="ECO:0000256" key="2">
    <source>
        <dbReference type="ARBA" id="ARBA00023027"/>
    </source>
</evidence>
<feature type="domain" description="3-hydroxyacyl-CoA dehydrogenase C-terminal" evidence="5">
    <location>
        <begin position="190"/>
        <end position="287"/>
    </location>
</feature>
<dbReference type="GO" id="GO:0070403">
    <property type="term" value="F:NAD+ binding"/>
    <property type="evidence" value="ECO:0007669"/>
    <property type="project" value="InterPro"/>
</dbReference>
<dbReference type="RefSeq" id="WP_013598954.1">
    <property type="nucleotide sequence ID" value="NC_015144.1"/>
</dbReference>
<dbReference type="InterPro" id="IPR006176">
    <property type="entry name" value="3-OHacyl-CoA_DH_NAD-bd"/>
</dbReference>
<dbReference type="STRING" id="865938.Weevi_1877"/>
<dbReference type="SUPFAM" id="SSF48179">
    <property type="entry name" value="6-phosphogluconate dehydrogenase C-terminal domain-like"/>
    <property type="match status" value="2"/>
</dbReference>
<gene>
    <name evidence="7" type="ordered locus">Weevi_1877</name>
</gene>
<feature type="domain" description="3-hydroxyacyl-CoA dehydrogenase C-terminal" evidence="5">
    <location>
        <begin position="495"/>
        <end position="589"/>
    </location>
</feature>
<keyword evidence="4" id="KW-0175">Coiled coil</keyword>
<accession>F0P0Y1</accession>
<dbReference type="EC" id="1.1.1.211" evidence="7"/>
<proteinExistence type="predicted"/>